<evidence type="ECO:0000256" key="1">
    <source>
        <dbReference type="ARBA" id="ARBA00010528"/>
    </source>
</evidence>
<dbReference type="GO" id="GO:0003735">
    <property type="term" value="F:structural constituent of ribosome"/>
    <property type="evidence" value="ECO:0007669"/>
    <property type="project" value="EnsemblFungi"/>
</dbReference>
<protein>
    <recommendedName>
        <fullName evidence="4">Large ribosomal subunit protein uL4m</fullName>
    </recommendedName>
</protein>
<comment type="similarity">
    <text evidence="1">Belongs to the universal ribosomal protein uL4 family.</text>
</comment>
<name>A0A1E4TYE4_PACTA</name>
<dbReference type="SUPFAM" id="SSF52166">
    <property type="entry name" value="Ribosomal protein L4"/>
    <property type="match status" value="1"/>
</dbReference>
<gene>
    <name evidence="6" type="ORF">PACTADRAFT_48582</name>
</gene>
<dbReference type="EMBL" id="KV454012">
    <property type="protein sequence ID" value="ODV96767.1"/>
    <property type="molecule type" value="Genomic_DNA"/>
</dbReference>
<dbReference type="STRING" id="669874.A0A1E4TYE4"/>
<dbReference type="GO" id="GO:0005762">
    <property type="term" value="C:mitochondrial large ribosomal subunit"/>
    <property type="evidence" value="ECO:0007669"/>
    <property type="project" value="EnsemblFungi"/>
</dbReference>
<dbReference type="OrthoDB" id="275876at2759"/>
<keyword evidence="7" id="KW-1185">Reference proteome</keyword>
<evidence type="ECO:0000313" key="7">
    <source>
        <dbReference type="Proteomes" id="UP000094236"/>
    </source>
</evidence>
<evidence type="ECO:0000256" key="5">
    <source>
        <dbReference type="SAM" id="MobiDB-lite"/>
    </source>
</evidence>
<dbReference type="Gene3D" id="3.40.1370.10">
    <property type="match status" value="1"/>
</dbReference>
<proteinExistence type="inferred from homology"/>
<dbReference type="InterPro" id="IPR013005">
    <property type="entry name" value="Ribosomal_uL4-like"/>
</dbReference>
<evidence type="ECO:0000256" key="4">
    <source>
        <dbReference type="ARBA" id="ARBA00040565"/>
    </source>
</evidence>
<keyword evidence="3" id="KW-0687">Ribonucleoprotein</keyword>
<dbReference type="PANTHER" id="PTHR10746">
    <property type="entry name" value="50S RIBOSOMAL PROTEIN L4"/>
    <property type="match status" value="1"/>
</dbReference>
<evidence type="ECO:0000256" key="2">
    <source>
        <dbReference type="ARBA" id="ARBA00022980"/>
    </source>
</evidence>
<feature type="region of interest" description="Disordered" evidence="5">
    <location>
        <begin position="130"/>
        <end position="149"/>
    </location>
</feature>
<dbReference type="Pfam" id="PF00573">
    <property type="entry name" value="Ribosomal_L4"/>
    <property type="match status" value="1"/>
</dbReference>
<dbReference type="AlphaFoldDB" id="A0A1E4TYE4"/>
<dbReference type="GO" id="GO:0006412">
    <property type="term" value="P:translation"/>
    <property type="evidence" value="ECO:0007669"/>
    <property type="project" value="InterPro"/>
</dbReference>
<organism evidence="6 7">
    <name type="scientific">Pachysolen tannophilus NRRL Y-2460</name>
    <dbReference type="NCBI Taxonomy" id="669874"/>
    <lineage>
        <taxon>Eukaryota</taxon>
        <taxon>Fungi</taxon>
        <taxon>Dikarya</taxon>
        <taxon>Ascomycota</taxon>
        <taxon>Saccharomycotina</taxon>
        <taxon>Pichiomycetes</taxon>
        <taxon>Pachysolenaceae</taxon>
        <taxon>Pachysolen</taxon>
    </lineage>
</organism>
<dbReference type="InterPro" id="IPR023574">
    <property type="entry name" value="Ribosomal_uL4_dom_sf"/>
</dbReference>
<feature type="region of interest" description="Disordered" evidence="5">
    <location>
        <begin position="37"/>
        <end position="56"/>
    </location>
</feature>
<keyword evidence="2" id="KW-0689">Ribosomal protein</keyword>
<evidence type="ECO:0000313" key="6">
    <source>
        <dbReference type="EMBL" id="ODV96767.1"/>
    </source>
</evidence>
<sequence length="294" mass="33247">MFRYSTRVVSTIQRVSIKTGNVRRALATATQTQTQMQTQTASATVNSNENGNQDILPHAADAPRYVLTTLRSFPSLEPHSIMPVAIDFLGSPLRRDILWKAVIMEADNARVGASNPPGRGEHKYSRRKLFKQKGTGRARVGDANSPIRNNGAVAHARTAPNDFSTELPFKVYANAYRTALSDYYRNDKLFIIGGEEGPRLPTDNLNLEIITDQKQATEHFINKHELKNLNLLFIPNDLSNCHNLEKSIRTLNKKRIKILSKEEVEVRDLLKANRIYIEKEALEFFAKEFAEELV</sequence>
<dbReference type="InterPro" id="IPR002136">
    <property type="entry name" value="Ribosomal_uL4"/>
</dbReference>
<evidence type="ECO:0000256" key="3">
    <source>
        <dbReference type="ARBA" id="ARBA00023274"/>
    </source>
</evidence>
<reference evidence="7" key="1">
    <citation type="submission" date="2016-05" db="EMBL/GenBank/DDBJ databases">
        <title>Comparative genomics of biotechnologically important yeasts.</title>
        <authorList>
            <consortium name="DOE Joint Genome Institute"/>
            <person name="Riley R."/>
            <person name="Haridas S."/>
            <person name="Wolfe K.H."/>
            <person name="Lopes M.R."/>
            <person name="Hittinger C.T."/>
            <person name="Goker M."/>
            <person name="Salamov A."/>
            <person name="Wisecaver J."/>
            <person name="Long T.M."/>
            <person name="Aerts A.L."/>
            <person name="Barry K."/>
            <person name="Choi C."/>
            <person name="Clum A."/>
            <person name="Coughlan A.Y."/>
            <person name="Deshpande S."/>
            <person name="Douglass A.P."/>
            <person name="Hanson S.J."/>
            <person name="Klenk H.-P."/>
            <person name="Labutti K."/>
            <person name="Lapidus A."/>
            <person name="Lindquist E."/>
            <person name="Lipzen A."/>
            <person name="Meier-Kolthoff J.P."/>
            <person name="Ohm R.A."/>
            <person name="Otillar R.P."/>
            <person name="Pangilinan J."/>
            <person name="Peng Y."/>
            <person name="Rokas A."/>
            <person name="Rosa C.A."/>
            <person name="Scheuner C."/>
            <person name="Sibirny A.A."/>
            <person name="Slot J.C."/>
            <person name="Stielow J.B."/>
            <person name="Sun H."/>
            <person name="Kurtzman C.P."/>
            <person name="Blackwell M."/>
            <person name="Grigoriev I.V."/>
            <person name="Jeffries T.W."/>
        </authorList>
    </citation>
    <scope>NUCLEOTIDE SEQUENCE [LARGE SCALE GENOMIC DNA]</scope>
    <source>
        <strain evidence="7">NRRL Y-2460</strain>
    </source>
</reference>
<dbReference type="PANTHER" id="PTHR10746:SF6">
    <property type="entry name" value="LARGE RIBOSOMAL SUBUNIT PROTEIN UL4M"/>
    <property type="match status" value="1"/>
</dbReference>
<dbReference type="Proteomes" id="UP000094236">
    <property type="component" value="Unassembled WGS sequence"/>
</dbReference>
<accession>A0A1E4TYE4</accession>